<dbReference type="GO" id="GO:0016020">
    <property type="term" value="C:membrane"/>
    <property type="evidence" value="ECO:0007669"/>
    <property type="project" value="UniProtKB-SubCell"/>
</dbReference>
<evidence type="ECO:0000313" key="6">
    <source>
        <dbReference type="EMBL" id="KRT81904.1"/>
    </source>
</evidence>
<dbReference type="EMBL" id="LJIG01016004">
    <property type="protein sequence ID" value="KRT81904.1"/>
    <property type="molecule type" value="Genomic_DNA"/>
</dbReference>
<dbReference type="InterPro" id="IPR036259">
    <property type="entry name" value="MFS_trans_sf"/>
</dbReference>
<evidence type="ECO:0000313" key="7">
    <source>
        <dbReference type="Proteomes" id="UP000051574"/>
    </source>
</evidence>
<comment type="caution">
    <text evidence="6">The sequence shown here is derived from an EMBL/GenBank/DDBJ whole genome shotgun (WGS) entry which is preliminary data.</text>
</comment>
<sequence length="380" mass="42923">AFFMGAWADRRGRKLPLLMGLIGKFYYSVMIVVNALQENWPVEYIIYTATLPMTITGADVAIFAAAFAYITDISSKESRTLRVTVVEVCYLLTMPTGIAIGKILYNGVTNRSYAIMFTINASMLLLAILYTFLRLDWRTSEKQRPLREANNVITDFFDTDHVVQTLTTLCKRRPNKRRIYLLILILAMAFYTFQRDEKPMMYLYVQLVLKWTFDEFSNFKTYVSALQGVILLCAVPLLNKVFNWRDTCVMMLGAICHSVARIFYATASVDWLLYVGGTFAAIGPVVAPVIRSTVSKIIPAEERGKIFSILAVADNAVPIISGVLYSQIYNATIHTEPASIYFLTIGTQMAVFIIAVIINFTTREEALVHEDEELNEGCVE</sequence>
<evidence type="ECO:0000256" key="3">
    <source>
        <dbReference type="ARBA" id="ARBA00022989"/>
    </source>
</evidence>
<feature type="transmembrane region" description="Helical" evidence="5">
    <location>
        <begin position="179"/>
        <end position="194"/>
    </location>
</feature>
<protein>
    <submittedName>
        <fullName evidence="6">Membrane transporter</fullName>
    </submittedName>
</protein>
<evidence type="ECO:0000256" key="4">
    <source>
        <dbReference type="ARBA" id="ARBA00023136"/>
    </source>
</evidence>
<keyword evidence="2 5" id="KW-0812">Transmembrane</keyword>
<feature type="transmembrane region" description="Helical" evidence="5">
    <location>
        <begin position="113"/>
        <end position="133"/>
    </location>
</feature>
<comment type="subcellular location">
    <subcellularLocation>
        <location evidence="1">Membrane</location>
        <topology evidence="1">Multi-pass membrane protein</topology>
    </subcellularLocation>
</comment>
<dbReference type="OrthoDB" id="419734at2759"/>
<dbReference type="InterPro" id="IPR011701">
    <property type="entry name" value="MFS"/>
</dbReference>
<feature type="transmembrane region" description="Helical" evidence="5">
    <location>
        <begin position="340"/>
        <end position="360"/>
    </location>
</feature>
<name>A0A0T6B3B9_9SCAR</name>
<feature type="transmembrane region" description="Helical" evidence="5">
    <location>
        <begin position="247"/>
        <end position="265"/>
    </location>
</feature>
<dbReference type="AlphaFoldDB" id="A0A0T6B3B9"/>
<feature type="transmembrane region" description="Helical" evidence="5">
    <location>
        <begin position="271"/>
        <end position="294"/>
    </location>
</feature>
<dbReference type="GO" id="GO:0022857">
    <property type="term" value="F:transmembrane transporter activity"/>
    <property type="evidence" value="ECO:0007669"/>
    <property type="project" value="InterPro"/>
</dbReference>
<accession>A0A0T6B3B9</accession>
<keyword evidence="4 5" id="KW-0472">Membrane</keyword>
<gene>
    <name evidence="6" type="ORF">AMK59_5236</name>
</gene>
<evidence type="ECO:0000256" key="5">
    <source>
        <dbReference type="SAM" id="Phobius"/>
    </source>
</evidence>
<evidence type="ECO:0000256" key="1">
    <source>
        <dbReference type="ARBA" id="ARBA00004141"/>
    </source>
</evidence>
<feature type="transmembrane region" description="Helical" evidence="5">
    <location>
        <begin position="306"/>
        <end position="328"/>
    </location>
</feature>
<feature type="non-terminal residue" evidence="6">
    <location>
        <position position="380"/>
    </location>
</feature>
<keyword evidence="7" id="KW-1185">Reference proteome</keyword>
<proteinExistence type="predicted"/>
<reference evidence="6 7" key="1">
    <citation type="submission" date="2015-09" db="EMBL/GenBank/DDBJ databases">
        <title>Draft genome of the scarab beetle Oryctes borbonicus.</title>
        <authorList>
            <person name="Meyer J.M."/>
            <person name="Markov G.V."/>
            <person name="Baskaran P."/>
            <person name="Herrmann M."/>
            <person name="Sommer R.J."/>
            <person name="Roedelsperger C."/>
        </authorList>
    </citation>
    <scope>NUCLEOTIDE SEQUENCE [LARGE SCALE GENOMIC DNA]</scope>
    <source>
        <strain evidence="6">OB123</strain>
        <tissue evidence="6">Whole animal</tissue>
    </source>
</reference>
<dbReference type="Proteomes" id="UP000051574">
    <property type="component" value="Unassembled WGS sequence"/>
</dbReference>
<keyword evidence="3 5" id="KW-1133">Transmembrane helix</keyword>
<dbReference type="Gene3D" id="1.20.1250.20">
    <property type="entry name" value="MFS general substrate transporter like domains"/>
    <property type="match status" value="1"/>
</dbReference>
<feature type="transmembrane region" description="Helical" evidence="5">
    <location>
        <begin position="15"/>
        <end position="33"/>
    </location>
</feature>
<dbReference type="Pfam" id="PF07690">
    <property type="entry name" value="MFS_1"/>
    <property type="match status" value="1"/>
</dbReference>
<evidence type="ECO:0000256" key="2">
    <source>
        <dbReference type="ARBA" id="ARBA00022692"/>
    </source>
</evidence>
<feature type="transmembrane region" description="Helical" evidence="5">
    <location>
        <begin position="45"/>
        <end position="69"/>
    </location>
</feature>
<organism evidence="6 7">
    <name type="scientific">Oryctes borbonicus</name>
    <dbReference type="NCBI Taxonomy" id="1629725"/>
    <lineage>
        <taxon>Eukaryota</taxon>
        <taxon>Metazoa</taxon>
        <taxon>Ecdysozoa</taxon>
        <taxon>Arthropoda</taxon>
        <taxon>Hexapoda</taxon>
        <taxon>Insecta</taxon>
        <taxon>Pterygota</taxon>
        <taxon>Neoptera</taxon>
        <taxon>Endopterygota</taxon>
        <taxon>Coleoptera</taxon>
        <taxon>Polyphaga</taxon>
        <taxon>Scarabaeiformia</taxon>
        <taxon>Scarabaeidae</taxon>
        <taxon>Dynastinae</taxon>
        <taxon>Oryctes</taxon>
    </lineage>
</organism>
<dbReference type="SUPFAM" id="SSF103473">
    <property type="entry name" value="MFS general substrate transporter"/>
    <property type="match status" value="1"/>
</dbReference>
<dbReference type="PANTHER" id="PTHR23507">
    <property type="entry name" value="ZGC:174356"/>
    <property type="match status" value="1"/>
</dbReference>
<dbReference type="PANTHER" id="PTHR23507:SF37">
    <property type="entry name" value="GH08173P"/>
    <property type="match status" value="1"/>
</dbReference>
<feature type="non-terminal residue" evidence="6">
    <location>
        <position position="1"/>
    </location>
</feature>
<feature type="transmembrane region" description="Helical" evidence="5">
    <location>
        <begin position="81"/>
        <end position="101"/>
    </location>
</feature>
<feature type="transmembrane region" description="Helical" evidence="5">
    <location>
        <begin position="219"/>
        <end position="238"/>
    </location>
</feature>